<evidence type="ECO:0000313" key="1">
    <source>
        <dbReference type="EMBL" id="MBP2705390.1"/>
    </source>
</evidence>
<proteinExistence type="predicted"/>
<accession>A0A940WPZ1</accession>
<sequence>MTPDVPGFTGVATVRDEPDYLDYYVVLHDSSERPLGILVEEFACAADGTTTGLDGAGWTAADGQWRSSAGFSRRLRRDVEPPVLAVDRPEAAAIYRRLGGGELPGETTLRGHFTEHLALPWAEPLRFAPPEVPEGFHDRRVYRLLFARAPREGAVDRLRDLWRMTTPGADPADPRGRVAGNARRRVAGDSFTWDLRRIGPGISWCVDLTACLATPSGESVGPVLGELTAAMRREGLIPVTVERFS</sequence>
<comment type="caution">
    <text evidence="1">The sequence shown here is derived from an EMBL/GenBank/DDBJ whole genome shotgun (WGS) entry which is preliminary data.</text>
</comment>
<protein>
    <submittedName>
        <fullName evidence="1">Uncharacterized protein</fullName>
    </submittedName>
</protein>
<evidence type="ECO:0000313" key="2">
    <source>
        <dbReference type="Proteomes" id="UP000674234"/>
    </source>
</evidence>
<name>A0A940WPZ1_9ACTN</name>
<dbReference type="EMBL" id="JAFCNB010000008">
    <property type="protein sequence ID" value="MBP2705390.1"/>
    <property type="molecule type" value="Genomic_DNA"/>
</dbReference>
<dbReference type="Proteomes" id="UP000674234">
    <property type="component" value="Unassembled WGS sequence"/>
</dbReference>
<reference evidence="1" key="1">
    <citation type="submission" date="2021-02" db="EMBL/GenBank/DDBJ databases">
        <title>Draft genome sequence of Microbispora sp. RL4-1S isolated from rice leaves in Thailand.</title>
        <authorList>
            <person name="Muangham S."/>
            <person name="Duangmal K."/>
        </authorList>
    </citation>
    <scope>NUCLEOTIDE SEQUENCE</scope>
    <source>
        <strain evidence="1">RL4-1S</strain>
    </source>
</reference>
<dbReference type="RefSeq" id="WP_210156684.1">
    <property type="nucleotide sequence ID" value="NZ_JAFCNB010000008.1"/>
</dbReference>
<gene>
    <name evidence="1" type="ORF">JOL79_16365</name>
</gene>
<keyword evidence="2" id="KW-1185">Reference proteome</keyword>
<organism evidence="1 2">
    <name type="scientific">Microbispora oryzae</name>
    <dbReference type="NCBI Taxonomy" id="2806554"/>
    <lineage>
        <taxon>Bacteria</taxon>
        <taxon>Bacillati</taxon>
        <taxon>Actinomycetota</taxon>
        <taxon>Actinomycetes</taxon>
        <taxon>Streptosporangiales</taxon>
        <taxon>Streptosporangiaceae</taxon>
        <taxon>Microbispora</taxon>
    </lineage>
</organism>
<dbReference type="AlphaFoldDB" id="A0A940WPZ1"/>